<evidence type="ECO:0000313" key="2">
    <source>
        <dbReference type="Proteomes" id="UP000800981"/>
    </source>
</evidence>
<gene>
    <name evidence="1" type="ORF">G9H71_19635</name>
</gene>
<dbReference type="Proteomes" id="UP000800981">
    <property type="component" value="Unassembled WGS sequence"/>
</dbReference>
<dbReference type="SUPFAM" id="SSF54427">
    <property type="entry name" value="NTF2-like"/>
    <property type="match status" value="1"/>
</dbReference>
<organism evidence="1 2">
    <name type="scientific">Motilibacter deserti</name>
    <dbReference type="NCBI Taxonomy" id="2714956"/>
    <lineage>
        <taxon>Bacteria</taxon>
        <taxon>Bacillati</taxon>
        <taxon>Actinomycetota</taxon>
        <taxon>Actinomycetes</taxon>
        <taxon>Motilibacterales</taxon>
        <taxon>Motilibacteraceae</taxon>
        <taxon>Motilibacter</taxon>
    </lineage>
</organism>
<name>A0ABX0GZI4_9ACTN</name>
<keyword evidence="2" id="KW-1185">Reference proteome</keyword>
<proteinExistence type="predicted"/>
<dbReference type="PROSITE" id="PS51257">
    <property type="entry name" value="PROKAR_LIPOPROTEIN"/>
    <property type="match status" value="1"/>
</dbReference>
<reference evidence="1 2" key="1">
    <citation type="submission" date="2020-03" db="EMBL/GenBank/DDBJ databases">
        <title>Two novel Motilibacter sp.</title>
        <authorList>
            <person name="Liu S."/>
        </authorList>
    </citation>
    <scope>NUCLEOTIDE SEQUENCE [LARGE SCALE GENOMIC DNA]</scope>
    <source>
        <strain evidence="1 2">E257</strain>
    </source>
</reference>
<evidence type="ECO:0000313" key="1">
    <source>
        <dbReference type="EMBL" id="NHC16000.1"/>
    </source>
</evidence>
<evidence type="ECO:0008006" key="3">
    <source>
        <dbReference type="Google" id="ProtNLM"/>
    </source>
</evidence>
<accession>A0ABX0GZI4</accession>
<sequence>MIVMRRTTPAVILLGLACAGCAGSRGDAAETAATRFAQALQSQDGESACAALAPATLEELEQDEQQECAEAITAQELNDAGTAVGVDVFDGQARVRLEHDTYFLSRFDDGWRVVAAGCTPREGLPYDCTVKGG</sequence>
<dbReference type="InterPro" id="IPR032710">
    <property type="entry name" value="NTF2-like_dom_sf"/>
</dbReference>
<comment type="caution">
    <text evidence="1">The sequence shown here is derived from an EMBL/GenBank/DDBJ whole genome shotgun (WGS) entry which is preliminary data.</text>
</comment>
<protein>
    <recommendedName>
        <fullName evidence="3">Lipoprotein</fullName>
    </recommendedName>
</protein>
<dbReference type="EMBL" id="JAANNP010000079">
    <property type="protein sequence ID" value="NHC16000.1"/>
    <property type="molecule type" value="Genomic_DNA"/>
</dbReference>